<evidence type="ECO:0000313" key="3">
    <source>
        <dbReference type="EMBL" id="OAI18970.1"/>
    </source>
</evidence>
<keyword evidence="1" id="KW-0472">Membrane</keyword>
<feature type="domain" description="PepSY" evidence="2">
    <location>
        <begin position="258"/>
        <end position="321"/>
    </location>
</feature>
<evidence type="ECO:0000256" key="1">
    <source>
        <dbReference type="SAM" id="Phobius"/>
    </source>
</evidence>
<feature type="transmembrane region" description="Helical" evidence="1">
    <location>
        <begin position="352"/>
        <end position="372"/>
    </location>
</feature>
<name>A0A177NPJ9_9GAMM</name>
<accession>A0A177NPJ9</accession>
<feature type="transmembrane region" description="Helical" evidence="1">
    <location>
        <begin position="157"/>
        <end position="178"/>
    </location>
</feature>
<gene>
    <name evidence="3" type="ORF">A1507_08705</name>
</gene>
<dbReference type="InterPro" id="IPR025711">
    <property type="entry name" value="PepSY"/>
</dbReference>
<evidence type="ECO:0000259" key="2">
    <source>
        <dbReference type="Pfam" id="PF03413"/>
    </source>
</evidence>
<dbReference type="AlphaFoldDB" id="A0A177NPJ9"/>
<reference evidence="3 4" key="1">
    <citation type="submission" date="2016-03" db="EMBL/GenBank/DDBJ databases">
        <authorList>
            <person name="Ploux O."/>
        </authorList>
    </citation>
    <scope>NUCLEOTIDE SEQUENCE [LARGE SCALE GENOMIC DNA]</scope>
    <source>
        <strain evidence="3 4">R-45378</strain>
    </source>
</reference>
<dbReference type="Pfam" id="PF03929">
    <property type="entry name" value="PepSY_TM"/>
    <property type="match status" value="1"/>
</dbReference>
<proteinExistence type="predicted"/>
<feature type="transmembrane region" description="Helical" evidence="1">
    <location>
        <begin position="21"/>
        <end position="47"/>
    </location>
</feature>
<sequence>MASPALKANKKQTARRLWLAVHLYLGLSLGLVIAVVGLTGSLLVFYLDLDEWLNPQLVIAQPGAQRQSYEALYQALRQAEPDRQRGWRLEIPEDPRRAVTARYYKPEETVHHGFAPLLVSLDPYTGKVLANRFWGEFAMTWLYDLHYKLLLDDPGKILMAIVGGILLISLISGLYLWWPPLSKLKTALTVKANASKERRNYDLHKLAGFYTFIVMLVVALTGFALEIPQYVNPLFGYFSPLQAMPKPQSSPTTAGQQRISLDQAVAAGQSVFPDARLCWIETPHDAGGSFRINLRQDGEPSQRFPKTNVWVDQYSGRILAVSDPADLGGSDTLINWLHPLHTGEAFGLTGQWLVLISGLACPLLFVTGVIRWQQKRRARHKFELRSGH</sequence>
<dbReference type="Proteomes" id="UP000077857">
    <property type="component" value="Unassembled WGS sequence"/>
</dbReference>
<dbReference type="PANTHER" id="PTHR34219">
    <property type="entry name" value="IRON-REGULATED INNER MEMBRANE PROTEIN-RELATED"/>
    <property type="match status" value="1"/>
</dbReference>
<dbReference type="Pfam" id="PF03413">
    <property type="entry name" value="PepSY"/>
    <property type="match status" value="1"/>
</dbReference>
<dbReference type="EMBL" id="LUUJ01000054">
    <property type="protein sequence ID" value="OAI18970.1"/>
    <property type="molecule type" value="Genomic_DNA"/>
</dbReference>
<keyword evidence="1" id="KW-0812">Transmembrane</keyword>
<feature type="transmembrane region" description="Helical" evidence="1">
    <location>
        <begin position="206"/>
        <end position="225"/>
    </location>
</feature>
<comment type="caution">
    <text evidence="3">The sequence shown here is derived from an EMBL/GenBank/DDBJ whole genome shotgun (WGS) entry which is preliminary data.</text>
</comment>
<dbReference type="OrthoDB" id="9776609at2"/>
<protein>
    <recommendedName>
        <fullName evidence="2">PepSY domain-containing protein</fullName>
    </recommendedName>
</protein>
<dbReference type="InterPro" id="IPR005625">
    <property type="entry name" value="PepSY-ass_TM"/>
</dbReference>
<dbReference type="RefSeq" id="WP_064039839.1">
    <property type="nucleotide sequence ID" value="NZ_LUUJ01000054.1"/>
</dbReference>
<organism evidence="3 4">
    <name type="scientific">Methylomonas koyamae</name>
    <dbReference type="NCBI Taxonomy" id="702114"/>
    <lineage>
        <taxon>Bacteria</taxon>
        <taxon>Pseudomonadati</taxon>
        <taxon>Pseudomonadota</taxon>
        <taxon>Gammaproteobacteria</taxon>
        <taxon>Methylococcales</taxon>
        <taxon>Methylococcaceae</taxon>
        <taxon>Methylomonas</taxon>
    </lineage>
</organism>
<evidence type="ECO:0000313" key="4">
    <source>
        <dbReference type="Proteomes" id="UP000077857"/>
    </source>
</evidence>
<keyword evidence="1" id="KW-1133">Transmembrane helix</keyword>